<keyword evidence="2" id="KW-1185">Reference proteome</keyword>
<dbReference type="WBParaSite" id="SSLN_0002024001-mRNA-1">
    <property type="protein sequence ID" value="SSLN_0002024001-mRNA-1"/>
    <property type="gene ID" value="SSLN_0002024001"/>
</dbReference>
<evidence type="ECO:0000313" key="1">
    <source>
        <dbReference type="EMBL" id="VDM05896.1"/>
    </source>
</evidence>
<accession>A0A183TSR2</accession>
<reference evidence="1 2" key="2">
    <citation type="submission" date="2018-11" db="EMBL/GenBank/DDBJ databases">
        <authorList>
            <consortium name="Pathogen Informatics"/>
        </authorList>
    </citation>
    <scope>NUCLEOTIDE SEQUENCE [LARGE SCALE GENOMIC DNA]</scope>
    <source>
        <strain evidence="1 2">NST_G2</strain>
    </source>
</reference>
<sequence>MLTPYDNNTVETRWCQLRNVIQSTALEVLGRARRQNQDAEISNLLAENTRPPSQCGFRLHRGTSDMMFAACRLQEKCQEMRTHP</sequence>
<reference evidence="3" key="1">
    <citation type="submission" date="2016-06" db="UniProtKB">
        <authorList>
            <consortium name="WormBaseParasite"/>
        </authorList>
    </citation>
    <scope>IDENTIFICATION</scope>
</reference>
<protein>
    <submittedName>
        <fullName evidence="1 3">Uncharacterized protein</fullName>
    </submittedName>
</protein>
<evidence type="ECO:0000313" key="2">
    <source>
        <dbReference type="Proteomes" id="UP000275846"/>
    </source>
</evidence>
<dbReference type="EMBL" id="UYSU01047816">
    <property type="protein sequence ID" value="VDM05896.1"/>
    <property type="molecule type" value="Genomic_DNA"/>
</dbReference>
<name>A0A183TSR2_SCHSO</name>
<gene>
    <name evidence="1" type="ORF">SSLN_LOCUS19510</name>
</gene>
<evidence type="ECO:0000313" key="3">
    <source>
        <dbReference type="WBParaSite" id="SSLN_0002024001-mRNA-1"/>
    </source>
</evidence>
<dbReference type="Proteomes" id="UP000275846">
    <property type="component" value="Unassembled WGS sequence"/>
</dbReference>
<proteinExistence type="predicted"/>
<organism evidence="3">
    <name type="scientific">Schistocephalus solidus</name>
    <name type="common">Tapeworm</name>
    <dbReference type="NCBI Taxonomy" id="70667"/>
    <lineage>
        <taxon>Eukaryota</taxon>
        <taxon>Metazoa</taxon>
        <taxon>Spiralia</taxon>
        <taxon>Lophotrochozoa</taxon>
        <taxon>Platyhelminthes</taxon>
        <taxon>Cestoda</taxon>
        <taxon>Eucestoda</taxon>
        <taxon>Diphyllobothriidea</taxon>
        <taxon>Diphyllobothriidae</taxon>
        <taxon>Schistocephalus</taxon>
    </lineage>
</organism>
<dbReference type="AlphaFoldDB" id="A0A183TSR2"/>